<feature type="chain" id="PRO_5003444196" evidence="1">
    <location>
        <begin position="22"/>
        <end position="54"/>
    </location>
</feature>
<dbReference type="InParanoid" id="G3H386"/>
<evidence type="ECO:0000256" key="1">
    <source>
        <dbReference type="SAM" id="SignalP"/>
    </source>
</evidence>
<dbReference type="EMBL" id="JH000123">
    <property type="protein sequence ID" value="EGV94890.1"/>
    <property type="molecule type" value="Genomic_DNA"/>
</dbReference>
<name>G3H386_CRIGR</name>
<dbReference type="Proteomes" id="UP000001075">
    <property type="component" value="Unassembled WGS sequence"/>
</dbReference>
<proteinExistence type="predicted"/>
<accession>G3H386</accession>
<organism evidence="2 3">
    <name type="scientific">Cricetulus griseus</name>
    <name type="common">Chinese hamster</name>
    <name type="synonym">Cricetulus barabensis griseus</name>
    <dbReference type="NCBI Taxonomy" id="10029"/>
    <lineage>
        <taxon>Eukaryota</taxon>
        <taxon>Metazoa</taxon>
        <taxon>Chordata</taxon>
        <taxon>Craniata</taxon>
        <taxon>Vertebrata</taxon>
        <taxon>Euteleostomi</taxon>
        <taxon>Mammalia</taxon>
        <taxon>Eutheria</taxon>
        <taxon>Euarchontoglires</taxon>
        <taxon>Glires</taxon>
        <taxon>Rodentia</taxon>
        <taxon>Myomorpha</taxon>
        <taxon>Muroidea</taxon>
        <taxon>Cricetidae</taxon>
        <taxon>Cricetinae</taxon>
        <taxon>Cricetulus</taxon>
    </lineage>
</organism>
<evidence type="ECO:0000313" key="3">
    <source>
        <dbReference type="Proteomes" id="UP000001075"/>
    </source>
</evidence>
<dbReference type="AlphaFoldDB" id="G3H386"/>
<evidence type="ECO:0000313" key="2">
    <source>
        <dbReference type="EMBL" id="EGV94890.1"/>
    </source>
</evidence>
<protein>
    <submittedName>
        <fullName evidence="2">Uncharacterized protein</fullName>
    </submittedName>
</protein>
<reference evidence="3" key="1">
    <citation type="journal article" date="2011" name="Nat. Biotechnol.">
        <title>The genomic sequence of the Chinese hamster ovary (CHO)-K1 cell line.</title>
        <authorList>
            <person name="Xu X."/>
            <person name="Nagarajan H."/>
            <person name="Lewis N.E."/>
            <person name="Pan S."/>
            <person name="Cai Z."/>
            <person name="Liu X."/>
            <person name="Chen W."/>
            <person name="Xie M."/>
            <person name="Wang W."/>
            <person name="Hammond S."/>
            <person name="Andersen M.R."/>
            <person name="Neff N."/>
            <person name="Passarelli B."/>
            <person name="Koh W."/>
            <person name="Fan H.C."/>
            <person name="Wang J."/>
            <person name="Gui Y."/>
            <person name="Lee K.H."/>
            <person name="Betenbaugh M.J."/>
            <person name="Quake S.R."/>
            <person name="Famili I."/>
            <person name="Palsson B.O."/>
            <person name="Wang J."/>
        </authorList>
    </citation>
    <scope>NUCLEOTIDE SEQUENCE [LARGE SCALE GENOMIC DNA]</scope>
    <source>
        <strain evidence="3">CHO K1 cell line</strain>
    </source>
</reference>
<keyword evidence="1" id="KW-0732">Signal</keyword>
<gene>
    <name evidence="2" type="ORF">I79_004701</name>
</gene>
<sequence length="54" mass="5342">MAASHAAACLLLPFASSPAISRSCVAASAPGTVYCRNMPVARVLPAGGGRRGVT</sequence>
<feature type="signal peptide" evidence="1">
    <location>
        <begin position="1"/>
        <end position="21"/>
    </location>
</feature>